<feature type="region of interest" description="Disordered" evidence="1">
    <location>
        <begin position="345"/>
        <end position="366"/>
    </location>
</feature>
<dbReference type="AlphaFoldDB" id="G2Q5H5"/>
<evidence type="ECO:0000313" key="4">
    <source>
        <dbReference type="Proteomes" id="UP000007322"/>
    </source>
</evidence>
<name>G2Q5H5_THET4</name>
<dbReference type="OMA" id="FIEPKNA"/>
<evidence type="ECO:0000256" key="1">
    <source>
        <dbReference type="SAM" id="MobiDB-lite"/>
    </source>
</evidence>
<dbReference type="RefSeq" id="XP_003659853.1">
    <property type="nucleotide sequence ID" value="XM_003659805.1"/>
</dbReference>
<dbReference type="InParanoid" id="G2Q5H5"/>
<feature type="compositionally biased region" description="Pro residues" evidence="1">
    <location>
        <begin position="84"/>
        <end position="96"/>
    </location>
</feature>
<dbReference type="PANTHER" id="PTHR47260:SF1">
    <property type="entry name" value="UPF0644 PROTEIN PB2B4.06"/>
    <property type="match status" value="1"/>
</dbReference>
<protein>
    <recommendedName>
        <fullName evidence="2">Thioesterase domain-containing protein</fullName>
    </recommendedName>
</protein>
<dbReference type="GeneID" id="11513119"/>
<dbReference type="EMBL" id="CP003002">
    <property type="protein sequence ID" value="AEO54608.1"/>
    <property type="molecule type" value="Genomic_DNA"/>
</dbReference>
<feature type="compositionally biased region" description="Basic and acidic residues" evidence="1">
    <location>
        <begin position="357"/>
        <end position="366"/>
    </location>
</feature>
<keyword evidence="4" id="KW-1185">Reference proteome</keyword>
<feature type="compositionally biased region" description="Low complexity" evidence="1">
    <location>
        <begin position="66"/>
        <end position="83"/>
    </location>
</feature>
<dbReference type="Gene3D" id="3.10.129.10">
    <property type="entry name" value="Hotdog Thioesterase"/>
    <property type="match status" value="1"/>
</dbReference>
<dbReference type="InterPro" id="IPR052061">
    <property type="entry name" value="PTE-AB_protein"/>
</dbReference>
<dbReference type="OrthoDB" id="506431at2759"/>
<dbReference type="eggNOG" id="KOG4781">
    <property type="taxonomic scope" value="Eukaryota"/>
</dbReference>
<sequence>MGSKIQYRHLLRLARRRQTALPARFPPTTPSLLVSRFQHLQPFSTSPSTRQEQRHEPSQHSALGGSAADSTAKTAAPTATGSPPTIPPSPPPPTDPSLPAGHEQQQEQQSTKKKKRPPRQARGRLFLALASTLVGLSLGSAVRVLVSPPNPPEPNTEEDEYTIRIIREQAAKLPIVQQMTGDPEQWEWWDAYESLPAEHRAQHISASALAGSRGVGAYQRVFCNRSTGELVSVIHFGSATTSWPGVVHGGCLATIVDESCGRAAFRDPEWGGRVGLTARLTLEYKKPTLANNFYVVRARVRPDEELPESERGKRHYKCWIDASIEDARTGTVTVTAEALFVGGKGNGKTKKSPLGGDEARQKHVKF</sequence>
<dbReference type="Proteomes" id="UP000007322">
    <property type="component" value="Chromosome 1"/>
</dbReference>
<dbReference type="InterPro" id="IPR006683">
    <property type="entry name" value="Thioestr_dom"/>
</dbReference>
<evidence type="ECO:0000259" key="2">
    <source>
        <dbReference type="Pfam" id="PF03061"/>
    </source>
</evidence>
<dbReference type="Pfam" id="PF03061">
    <property type="entry name" value="4HBT"/>
    <property type="match status" value="1"/>
</dbReference>
<accession>G2Q5H5</accession>
<dbReference type="HOGENOM" id="CLU_852775_0_0_1"/>
<dbReference type="KEGG" id="mtm:MYCTH_2297337"/>
<evidence type="ECO:0000313" key="3">
    <source>
        <dbReference type="EMBL" id="AEO54608.1"/>
    </source>
</evidence>
<feature type="domain" description="Thioesterase" evidence="2">
    <location>
        <begin position="245"/>
        <end position="300"/>
    </location>
</feature>
<dbReference type="PANTHER" id="PTHR47260">
    <property type="entry name" value="UPF0644 PROTEIN PB2B4.06"/>
    <property type="match status" value="1"/>
</dbReference>
<feature type="region of interest" description="Disordered" evidence="1">
    <location>
        <begin position="43"/>
        <end position="119"/>
    </location>
</feature>
<organism evidence="3 4">
    <name type="scientific">Thermothelomyces thermophilus (strain ATCC 42464 / BCRC 31852 / DSM 1799)</name>
    <name type="common">Sporotrichum thermophile</name>
    <dbReference type="NCBI Taxonomy" id="573729"/>
    <lineage>
        <taxon>Eukaryota</taxon>
        <taxon>Fungi</taxon>
        <taxon>Dikarya</taxon>
        <taxon>Ascomycota</taxon>
        <taxon>Pezizomycotina</taxon>
        <taxon>Sordariomycetes</taxon>
        <taxon>Sordariomycetidae</taxon>
        <taxon>Sordariales</taxon>
        <taxon>Chaetomiaceae</taxon>
        <taxon>Thermothelomyces</taxon>
    </lineage>
</organism>
<dbReference type="InterPro" id="IPR029069">
    <property type="entry name" value="HotDog_dom_sf"/>
</dbReference>
<gene>
    <name evidence="3" type="ORF">MYCTH_2297337</name>
</gene>
<dbReference type="VEuPathDB" id="FungiDB:MYCTH_2297337"/>
<proteinExistence type="predicted"/>
<dbReference type="SUPFAM" id="SSF54637">
    <property type="entry name" value="Thioesterase/thiol ester dehydrase-isomerase"/>
    <property type="match status" value="1"/>
</dbReference>
<dbReference type="CDD" id="cd03443">
    <property type="entry name" value="PaaI_thioesterase"/>
    <property type="match status" value="1"/>
</dbReference>
<reference evidence="3 4" key="1">
    <citation type="journal article" date="2011" name="Nat. Biotechnol.">
        <title>Comparative genomic analysis of the thermophilic biomass-degrading fungi Myceliophthora thermophila and Thielavia terrestris.</title>
        <authorList>
            <person name="Berka R.M."/>
            <person name="Grigoriev I.V."/>
            <person name="Otillar R."/>
            <person name="Salamov A."/>
            <person name="Grimwood J."/>
            <person name="Reid I."/>
            <person name="Ishmael N."/>
            <person name="John T."/>
            <person name="Darmond C."/>
            <person name="Moisan M.-C."/>
            <person name="Henrissat B."/>
            <person name="Coutinho P.M."/>
            <person name="Lombard V."/>
            <person name="Natvig D.O."/>
            <person name="Lindquist E."/>
            <person name="Schmutz J."/>
            <person name="Lucas S."/>
            <person name="Harris P."/>
            <person name="Powlowski J."/>
            <person name="Bellemare A."/>
            <person name="Taylor D."/>
            <person name="Butler G."/>
            <person name="de Vries R.P."/>
            <person name="Allijn I.E."/>
            <person name="van den Brink J."/>
            <person name="Ushinsky S."/>
            <person name="Storms R."/>
            <person name="Powell A.J."/>
            <person name="Paulsen I.T."/>
            <person name="Elbourne L.D.H."/>
            <person name="Baker S.E."/>
            <person name="Magnuson J."/>
            <person name="LaBoissiere S."/>
            <person name="Clutterbuck A.J."/>
            <person name="Martinez D."/>
            <person name="Wogulis M."/>
            <person name="de Leon A.L."/>
            <person name="Rey M.W."/>
            <person name="Tsang A."/>
        </authorList>
    </citation>
    <scope>NUCLEOTIDE SEQUENCE [LARGE SCALE GENOMIC DNA]</scope>
    <source>
        <strain evidence="4">ATCC 42464 / BCRC 31852 / DSM 1799</strain>
    </source>
</reference>